<reference evidence="3 4" key="1">
    <citation type="journal article" date="2018" name="Plant J.">
        <title>Genome sequences of Chlorella sorokiniana UTEX 1602 and Micractinium conductrix SAG 241.80: implications to maltose excretion by a green alga.</title>
        <authorList>
            <person name="Arriola M.B."/>
            <person name="Velmurugan N."/>
            <person name="Zhang Y."/>
            <person name="Plunkett M.H."/>
            <person name="Hondzo H."/>
            <person name="Barney B.M."/>
        </authorList>
    </citation>
    <scope>NUCLEOTIDE SEQUENCE [LARGE SCALE GENOMIC DNA]</scope>
    <source>
        <strain evidence="4">UTEX 1602</strain>
    </source>
</reference>
<organism evidence="3 4">
    <name type="scientific">Chlorella sorokiniana</name>
    <name type="common">Freshwater green alga</name>
    <dbReference type="NCBI Taxonomy" id="3076"/>
    <lineage>
        <taxon>Eukaryota</taxon>
        <taxon>Viridiplantae</taxon>
        <taxon>Chlorophyta</taxon>
        <taxon>core chlorophytes</taxon>
        <taxon>Trebouxiophyceae</taxon>
        <taxon>Chlorellales</taxon>
        <taxon>Chlorellaceae</taxon>
        <taxon>Chlorella clade</taxon>
        <taxon>Chlorella</taxon>
    </lineage>
</organism>
<dbReference type="EMBL" id="LHPG02000005">
    <property type="protein sequence ID" value="PRW58681.1"/>
    <property type="molecule type" value="Genomic_DNA"/>
</dbReference>
<feature type="region of interest" description="Disordered" evidence="2">
    <location>
        <begin position="1"/>
        <end position="54"/>
    </location>
</feature>
<evidence type="ECO:0000256" key="2">
    <source>
        <dbReference type="SAM" id="MobiDB-lite"/>
    </source>
</evidence>
<dbReference type="GO" id="GO:0005634">
    <property type="term" value="C:nucleus"/>
    <property type="evidence" value="ECO:0007669"/>
    <property type="project" value="TreeGrafter"/>
</dbReference>
<feature type="region of interest" description="Disordered" evidence="2">
    <location>
        <begin position="224"/>
        <end position="250"/>
    </location>
</feature>
<feature type="compositionally biased region" description="Low complexity" evidence="2">
    <location>
        <begin position="230"/>
        <end position="240"/>
    </location>
</feature>
<accession>A0A2P6TX99</accession>
<dbReference type="InterPro" id="IPR025602">
    <property type="entry name" value="BCP1_family"/>
</dbReference>
<name>A0A2P6TX99_CHLSO</name>
<gene>
    <name evidence="3" type="ORF">C2E21_3020</name>
</gene>
<dbReference type="PANTHER" id="PTHR13261:SF0">
    <property type="entry name" value="BRCA2 AND CDKN1A-INTERACTING PROTEIN"/>
    <property type="match status" value="1"/>
</dbReference>
<feature type="compositionally biased region" description="Acidic residues" evidence="2">
    <location>
        <begin position="44"/>
        <end position="54"/>
    </location>
</feature>
<dbReference type="OrthoDB" id="27543at2759"/>
<evidence type="ECO:0000313" key="3">
    <source>
        <dbReference type="EMBL" id="PRW58681.1"/>
    </source>
</evidence>
<dbReference type="PANTHER" id="PTHR13261">
    <property type="entry name" value="BRCA2 AND CDKN1A INTERACTING PROTEIN"/>
    <property type="match status" value="1"/>
</dbReference>
<dbReference type="AlphaFoldDB" id="A0A2P6TX99"/>
<protein>
    <submittedName>
        <fullName evidence="3">P21-carboxy-terminal region-binding</fullName>
    </submittedName>
</protein>
<keyword evidence="4" id="KW-1185">Reference proteome</keyword>
<dbReference type="Pfam" id="PF13862">
    <property type="entry name" value="BCCIP"/>
    <property type="match status" value="1"/>
</dbReference>
<comment type="similarity">
    <text evidence="1">Belongs to the BCP1 family.</text>
</comment>
<evidence type="ECO:0000256" key="1">
    <source>
        <dbReference type="ARBA" id="ARBA00006781"/>
    </source>
</evidence>
<dbReference type="STRING" id="3076.A0A2P6TX99"/>
<dbReference type="Proteomes" id="UP000239899">
    <property type="component" value="Unassembled WGS sequence"/>
</dbReference>
<comment type="caution">
    <text evidence="3">The sequence shown here is derived from an EMBL/GenBank/DDBJ whole genome shotgun (WGS) entry which is preliminary data.</text>
</comment>
<proteinExistence type="inferred from homology"/>
<evidence type="ECO:0000313" key="4">
    <source>
        <dbReference type="Proteomes" id="UP000239899"/>
    </source>
</evidence>
<sequence>MPKRKQQAPPSSESEEPEASGEEPATSDSSSDDGDEFPSGADDSSSESSDDEAGEAFEQIDVDFGFFCPQEKDFHGLRTLLQGYLDGQQWACSELADAIIQQGDSVGVGSVIKCGEEDDPIGVSTVLPLGRHGGAKPLQELRAFLLAAAGDCRQRLEQAWAAPGTGLVINERLVNCPPELAEPLQESLYGEVAEAAEDEELPKAEREQFQLKRFLMVVRAYSDPSQQPDAAGSSGSGSKQQGKKKKQKGAAAAAESSGVVHFLPEAECYQAAADWSFTFPAADRLVGKDELQPCRCVMLVSAKGAAAARKQLAALMKAAAQ</sequence>